<evidence type="ECO:0000256" key="3">
    <source>
        <dbReference type="ARBA" id="ARBA00022692"/>
    </source>
</evidence>
<keyword evidence="2" id="KW-1134">Transmembrane beta strand</keyword>
<dbReference type="SUPFAM" id="SSF56954">
    <property type="entry name" value="Outer membrane efflux proteins (OEP)"/>
    <property type="match status" value="1"/>
</dbReference>
<dbReference type="STRING" id="1548.CSCA_3718"/>
<organism evidence="8 9">
    <name type="scientific">Clostridium scatologenes</name>
    <dbReference type="NCBI Taxonomy" id="1548"/>
    <lineage>
        <taxon>Bacteria</taxon>
        <taxon>Bacillati</taxon>
        <taxon>Bacillota</taxon>
        <taxon>Clostridia</taxon>
        <taxon>Eubacteriales</taxon>
        <taxon>Clostridiaceae</taxon>
        <taxon>Clostridium</taxon>
    </lineage>
</organism>
<dbReference type="InterPro" id="IPR051906">
    <property type="entry name" value="TolC-like"/>
</dbReference>
<keyword evidence="3" id="KW-0812">Transmembrane</keyword>
<keyword evidence="9" id="KW-1185">Reference proteome</keyword>
<dbReference type="GO" id="GO:0015562">
    <property type="term" value="F:efflux transmembrane transporter activity"/>
    <property type="evidence" value="ECO:0007669"/>
    <property type="project" value="InterPro"/>
</dbReference>
<dbReference type="PANTHER" id="PTHR30026">
    <property type="entry name" value="OUTER MEMBRANE PROTEIN TOLC"/>
    <property type="match status" value="1"/>
</dbReference>
<dbReference type="PANTHER" id="PTHR30026:SF20">
    <property type="entry name" value="OUTER MEMBRANE PROTEIN TOLC"/>
    <property type="match status" value="1"/>
</dbReference>
<evidence type="ECO:0000256" key="6">
    <source>
        <dbReference type="SAM" id="Coils"/>
    </source>
</evidence>
<dbReference type="GO" id="GO:0015288">
    <property type="term" value="F:porin activity"/>
    <property type="evidence" value="ECO:0007669"/>
    <property type="project" value="TreeGrafter"/>
</dbReference>
<keyword evidence="4" id="KW-0472">Membrane</keyword>
<keyword evidence="5" id="KW-0998">Cell outer membrane</keyword>
<evidence type="ECO:0000256" key="2">
    <source>
        <dbReference type="ARBA" id="ARBA00022452"/>
    </source>
</evidence>
<feature type="signal peptide" evidence="7">
    <location>
        <begin position="1"/>
        <end position="23"/>
    </location>
</feature>
<proteinExistence type="predicted"/>
<evidence type="ECO:0000313" key="9">
    <source>
        <dbReference type="Proteomes" id="UP000033115"/>
    </source>
</evidence>
<reference evidence="8 9" key="1">
    <citation type="journal article" date="2015" name="J. Biotechnol.">
        <title>Complete genome sequence of a malodorant-producing acetogen, Clostridium scatologenes ATCC 25775(T).</title>
        <authorList>
            <person name="Zhu Z."/>
            <person name="Guo T."/>
            <person name="Zheng H."/>
            <person name="Song T."/>
            <person name="Ouyang P."/>
            <person name="Xie J."/>
        </authorList>
    </citation>
    <scope>NUCLEOTIDE SEQUENCE [LARGE SCALE GENOMIC DNA]</scope>
    <source>
        <strain evidence="8 9">ATCC 25775</strain>
    </source>
</reference>
<evidence type="ECO:0008006" key="10">
    <source>
        <dbReference type="Google" id="ProtNLM"/>
    </source>
</evidence>
<evidence type="ECO:0000313" key="8">
    <source>
        <dbReference type="EMBL" id="AKA70843.1"/>
    </source>
</evidence>
<dbReference type="HOGENOM" id="CLU_058014_0_0_9"/>
<feature type="chain" id="PRO_5002410759" description="Outer membrane efflux protein" evidence="7">
    <location>
        <begin position="24"/>
        <end position="397"/>
    </location>
</feature>
<dbReference type="GO" id="GO:0009279">
    <property type="term" value="C:cell outer membrane"/>
    <property type="evidence" value="ECO:0007669"/>
    <property type="project" value="UniProtKB-SubCell"/>
</dbReference>
<evidence type="ECO:0000256" key="5">
    <source>
        <dbReference type="ARBA" id="ARBA00023237"/>
    </source>
</evidence>
<dbReference type="RefSeq" id="WP_029162729.1">
    <property type="nucleotide sequence ID" value="NZ_CP009933.1"/>
</dbReference>
<dbReference type="EMBL" id="CP009933">
    <property type="protein sequence ID" value="AKA70843.1"/>
    <property type="molecule type" value="Genomic_DNA"/>
</dbReference>
<dbReference type="PROSITE" id="PS51257">
    <property type="entry name" value="PROKAR_LIPOPROTEIN"/>
    <property type="match status" value="1"/>
</dbReference>
<dbReference type="Gene3D" id="1.20.1600.10">
    <property type="entry name" value="Outer membrane efflux proteins (OEP)"/>
    <property type="match status" value="2"/>
</dbReference>
<dbReference type="KEGG" id="csq:CSCA_3718"/>
<evidence type="ECO:0000256" key="7">
    <source>
        <dbReference type="SAM" id="SignalP"/>
    </source>
</evidence>
<dbReference type="Proteomes" id="UP000033115">
    <property type="component" value="Chromosome"/>
</dbReference>
<gene>
    <name evidence="8" type="ORF">CSCA_3718</name>
</gene>
<feature type="coiled-coil region" evidence="6">
    <location>
        <begin position="143"/>
        <end position="170"/>
    </location>
</feature>
<feature type="coiled-coil region" evidence="6">
    <location>
        <begin position="47"/>
        <end position="81"/>
    </location>
</feature>
<protein>
    <recommendedName>
        <fullName evidence="10">Outer membrane efflux protein</fullName>
    </recommendedName>
</protein>
<evidence type="ECO:0000256" key="1">
    <source>
        <dbReference type="ARBA" id="ARBA00004442"/>
    </source>
</evidence>
<name>A0A0E3K300_CLOSL</name>
<dbReference type="AlphaFoldDB" id="A0A0E3K300"/>
<keyword evidence="7" id="KW-0732">Signal</keyword>
<accession>A0A0E3K300</accession>
<sequence length="397" mass="44139">MKKNLSFLIALAMSLTVSTSCLAATNLATASDNNNKVTSINISDLTLDKALNSVEDSSLEVQSLNKKIDSLKKVLDNDQMQVTFINVSNKSQSQYPNGKYAGVMIQKEVTPLLDQKNIDDTENSKNERVNSIKFDLEKQYMNAITAKNQIDNINKNIADLDEQIKQTQAKIDLGQLTKDSVNSLNVQKSQLVSQLSAPYTQQQQAILNIKKSLNMDLNTALNLADAKKNFVKFNDADIEDKIKEAVSRDYNLKSIQKNIDIQKIQVDIQTKYAYNSLIEPMNSKLTLEDLQNKVDDTVSNSYVSFWKAYYALKNKEDNVQAQLVAQESAQLAYNKALASFNNGMIDKVSLDSAELSLNTQKVATQQAINDYMITQGQFNYALDGHSTIAANIGASAQ</sequence>
<keyword evidence="6" id="KW-0175">Coiled coil</keyword>
<dbReference type="GO" id="GO:1990281">
    <property type="term" value="C:efflux pump complex"/>
    <property type="evidence" value="ECO:0007669"/>
    <property type="project" value="TreeGrafter"/>
</dbReference>
<evidence type="ECO:0000256" key="4">
    <source>
        <dbReference type="ARBA" id="ARBA00023136"/>
    </source>
</evidence>
<comment type="subcellular location">
    <subcellularLocation>
        <location evidence="1">Cell outer membrane</location>
    </subcellularLocation>
</comment>